<accession>A0A182JCH3</accession>
<evidence type="ECO:0000256" key="1">
    <source>
        <dbReference type="SAM" id="MobiDB-lite"/>
    </source>
</evidence>
<dbReference type="Pfam" id="PF12796">
    <property type="entry name" value="Ank_2"/>
    <property type="match status" value="2"/>
</dbReference>
<dbReference type="InterPro" id="IPR036770">
    <property type="entry name" value="Ankyrin_rpt-contain_sf"/>
</dbReference>
<sequence length="950" mass="101454">MSKLAKVLWAGQGMRLRTETSHHPRMKRFLECVPHVMGVIKDIHQAVVDNDLDTLKEKTAPPAPRVILTSKDANGLTPLHKAAGLAHTHIVEYILSAWPSLSSDEDHTGKTPLHWAASAKNNARSFNLLVQAGADETALDNRHKPAEHYKNKPTDIDRSLLSVIPEAPRISQQGFPAYFDWAMFTLEEDSDEGSQTRMKPFLSQNNLLDAVDDSSGVSGASGGDVVKSKSVHNLTNGVLTELGAPPADQKETNGNSGEEVNSDKNYDDGVDAEPKAATEGNDGQESKIGRNETTVEQDETVVEQDEAEGKGHPIAPDAPNEPANGDGEQSEPETEHEPATDAESTPGMADGDPSEDALQSAHGGETVPNAEPDTGGVQATADEKDASSRPMSAKEPSIGSAKSAGEDRAMSASEPEVEQAEKSPSPVTAGEDAEVSKDSLEQVIAERKDEEIDQDSLGKDFEAEESPIDREAELVRPPSTLSGREAIQTASQSRVTTGKSVKSTSGTVEQDGMGGEGQNSRLTSATGDQNEQQYNHDDDAHELNGQEKPPDTLDVPNDREESGRSGRHSGRTSGRRNSNASSTKESTTPGSRPRSRADSNAESVSRAVSSTTTTGRASGKSIHSSTTNRRASIGSRKSIHSTGGATPTVQAEREQDDPNEDSDPNDDSNNADVQIVSYRAPDEASQGTSATDRAATGTSAIGDAALGTNESHLDEEKVVEEVPPDKPSESSAATDATVQEPEASPVEANHQVLEIEGVVQGEPDQGQLQSQNHQRIDLEERPNMQQTVQDAIDSADLEQLAAIVLNGEGKQLVGKTSEHTEIQAFLDNVPAYMGKIRRVHLAAREGSLRDLQSALDRRKFATAKDEISPHGATPLHVATIFGHAGIVRYLAGRFPETLGATDDDGRTSLHYAATLKDNGHFYNLLTHLGANPKVEDTVSMVVQFASLLNH</sequence>
<feature type="compositionally biased region" description="Polar residues" evidence="1">
    <location>
        <begin position="518"/>
        <end position="533"/>
    </location>
</feature>
<feature type="compositionally biased region" description="Acidic residues" evidence="1">
    <location>
        <begin position="295"/>
        <end position="306"/>
    </location>
</feature>
<dbReference type="VEuPathDB" id="VectorBase:AATE015494"/>
<feature type="compositionally biased region" description="Polar residues" evidence="1">
    <location>
        <begin position="685"/>
        <end position="699"/>
    </location>
</feature>
<reference evidence="2" key="1">
    <citation type="submission" date="2022-08" db="UniProtKB">
        <authorList>
            <consortium name="EnsemblMetazoa"/>
        </authorList>
    </citation>
    <scope>IDENTIFICATION</scope>
    <source>
        <strain evidence="2">EBRO</strain>
    </source>
</reference>
<feature type="compositionally biased region" description="Basic and acidic residues" evidence="1">
    <location>
        <begin position="711"/>
        <end position="728"/>
    </location>
</feature>
<dbReference type="SMART" id="SM00248">
    <property type="entry name" value="ANK"/>
    <property type="match status" value="4"/>
</dbReference>
<dbReference type="PANTHER" id="PTHR24172:SF4">
    <property type="entry name" value="ANK_REP_REGION DOMAIN-CONTAINING PROTEIN"/>
    <property type="match status" value="1"/>
</dbReference>
<dbReference type="Gene3D" id="1.25.40.20">
    <property type="entry name" value="Ankyrin repeat-containing domain"/>
    <property type="match status" value="2"/>
</dbReference>
<feature type="compositionally biased region" description="Basic and acidic residues" evidence="1">
    <location>
        <begin position="534"/>
        <end position="564"/>
    </location>
</feature>
<proteinExistence type="predicted"/>
<dbReference type="AlphaFoldDB" id="A0A182JCH3"/>
<dbReference type="SUPFAM" id="SSF48403">
    <property type="entry name" value="Ankyrin repeat"/>
    <property type="match status" value="1"/>
</dbReference>
<dbReference type="PANTHER" id="PTHR24172">
    <property type="entry name" value="ANK_REP_REGION DOMAIN-CONTAINING PROTEIN"/>
    <property type="match status" value="1"/>
</dbReference>
<feature type="region of interest" description="Disordered" evidence="1">
    <location>
        <begin position="237"/>
        <end position="744"/>
    </location>
</feature>
<protein>
    <submittedName>
        <fullName evidence="2">Uncharacterized protein</fullName>
    </submittedName>
</protein>
<feature type="compositionally biased region" description="Low complexity" evidence="1">
    <location>
        <begin position="495"/>
        <end position="508"/>
    </location>
</feature>
<dbReference type="InterPro" id="IPR002110">
    <property type="entry name" value="Ankyrin_rpt"/>
</dbReference>
<feature type="compositionally biased region" description="Polar residues" evidence="1">
    <location>
        <begin position="621"/>
        <end position="630"/>
    </location>
</feature>
<feature type="compositionally biased region" description="Basic and acidic residues" evidence="1">
    <location>
        <begin position="434"/>
        <end position="474"/>
    </location>
</feature>
<dbReference type="EnsemblMetazoa" id="AATE015494-RA">
    <property type="protein sequence ID" value="AATE015494-PA.1"/>
    <property type="gene ID" value="AATE015494"/>
</dbReference>
<dbReference type="PROSITE" id="PS50297">
    <property type="entry name" value="ANK_REP_REGION"/>
    <property type="match status" value="3"/>
</dbReference>
<feature type="compositionally biased region" description="Basic residues" evidence="1">
    <location>
        <begin position="565"/>
        <end position="574"/>
    </location>
</feature>
<dbReference type="PROSITE" id="PS50088">
    <property type="entry name" value="ANK_REPEAT"/>
    <property type="match status" value="4"/>
</dbReference>
<organism evidence="2">
    <name type="scientific">Anopheles atroparvus</name>
    <name type="common">European mosquito</name>
    <dbReference type="NCBI Taxonomy" id="41427"/>
    <lineage>
        <taxon>Eukaryota</taxon>
        <taxon>Metazoa</taxon>
        <taxon>Ecdysozoa</taxon>
        <taxon>Arthropoda</taxon>
        <taxon>Hexapoda</taxon>
        <taxon>Insecta</taxon>
        <taxon>Pterygota</taxon>
        <taxon>Neoptera</taxon>
        <taxon>Endopterygota</taxon>
        <taxon>Diptera</taxon>
        <taxon>Nematocera</taxon>
        <taxon>Culicoidea</taxon>
        <taxon>Culicidae</taxon>
        <taxon>Anophelinae</taxon>
        <taxon>Anopheles</taxon>
    </lineage>
</organism>
<feature type="compositionally biased region" description="Acidic residues" evidence="1">
    <location>
        <begin position="654"/>
        <end position="666"/>
    </location>
</feature>
<feature type="compositionally biased region" description="Polar residues" evidence="1">
    <location>
        <begin position="640"/>
        <end position="649"/>
    </location>
</feature>
<feature type="compositionally biased region" description="Basic and acidic residues" evidence="1">
    <location>
        <begin position="261"/>
        <end position="276"/>
    </location>
</feature>
<name>A0A182JCH3_ANOAO</name>
<feature type="compositionally biased region" description="Low complexity" evidence="1">
    <location>
        <begin position="603"/>
        <end position="619"/>
    </location>
</feature>
<dbReference type="STRING" id="41427.A0A182JCH3"/>
<evidence type="ECO:0000313" key="2">
    <source>
        <dbReference type="EnsemblMetazoa" id="AATE015494-PA.1"/>
    </source>
</evidence>